<protein>
    <submittedName>
        <fullName evidence="2">Uncharacterized protein</fullName>
    </submittedName>
</protein>
<dbReference type="EMBL" id="MIJE01000001">
    <property type="protein sequence ID" value="OEF98306.1"/>
    <property type="molecule type" value="Genomic_DNA"/>
</dbReference>
<sequence length="86" mass="9697">MTNEKKILLIILLLMVAVNMLGCEQLENMLKTIEEREDIEQNGDKPKKAAEDDETEDDEEETEDEEATDEEADGVEEAQEQKPAGS</sequence>
<feature type="region of interest" description="Disordered" evidence="1">
    <location>
        <begin position="36"/>
        <end position="86"/>
    </location>
</feature>
<dbReference type="STRING" id="766136.BHF68_01095"/>
<reference evidence="2 3" key="1">
    <citation type="submission" date="2016-09" db="EMBL/GenBank/DDBJ databases">
        <title>Draft genome sequence for the type strain of Desulfuribacillus alkaliarsenatis AHT28, an obligately anaerobic, sulfidogenic bacterium isolated from Russian soda lake sediments.</title>
        <authorList>
            <person name="Abin C.A."/>
            <person name="Hollibaugh J.T."/>
        </authorList>
    </citation>
    <scope>NUCLEOTIDE SEQUENCE [LARGE SCALE GENOMIC DNA]</scope>
    <source>
        <strain evidence="2 3">AHT28</strain>
    </source>
</reference>
<feature type="compositionally biased region" description="Acidic residues" evidence="1">
    <location>
        <begin position="51"/>
        <end position="78"/>
    </location>
</feature>
<proteinExistence type="predicted"/>
<dbReference type="Proteomes" id="UP000094296">
    <property type="component" value="Unassembled WGS sequence"/>
</dbReference>
<evidence type="ECO:0000256" key="1">
    <source>
        <dbReference type="SAM" id="MobiDB-lite"/>
    </source>
</evidence>
<organism evidence="2 3">
    <name type="scientific">Desulfuribacillus alkaliarsenatis</name>
    <dbReference type="NCBI Taxonomy" id="766136"/>
    <lineage>
        <taxon>Bacteria</taxon>
        <taxon>Bacillati</taxon>
        <taxon>Bacillota</taxon>
        <taxon>Desulfuribacillia</taxon>
        <taxon>Desulfuribacillales</taxon>
        <taxon>Desulfuribacillaceae</taxon>
        <taxon>Desulfuribacillus</taxon>
    </lineage>
</organism>
<name>A0A1E5G559_9FIRM</name>
<evidence type="ECO:0000313" key="2">
    <source>
        <dbReference type="EMBL" id="OEF98306.1"/>
    </source>
</evidence>
<evidence type="ECO:0000313" key="3">
    <source>
        <dbReference type="Proteomes" id="UP000094296"/>
    </source>
</evidence>
<gene>
    <name evidence="2" type="ORF">BHF68_01095</name>
</gene>
<keyword evidence="3" id="KW-1185">Reference proteome</keyword>
<comment type="caution">
    <text evidence="2">The sequence shown here is derived from an EMBL/GenBank/DDBJ whole genome shotgun (WGS) entry which is preliminary data.</text>
</comment>
<dbReference type="AlphaFoldDB" id="A0A1E5G559"/>
<dbReference type="RefSeq" id="WP_069641798.1">
    <property type="nucleotide sequence ID" value="NZ_MIJE01000001.1"/>
</dbReference>
<accession>A0A1E5G559</accession>